<proteinExistence type="evidence at transcript level"/>
<dbReference type="Gene3D" id="3.40.50.1110">
    <property type="entry name" value="SGNH hydrolase"/>
    <property type="match status" value="1"/>
</dbReference>
<evidence type="ECO:0000259" key="1">
    <source>
        <dbReference type="Pfam" id="PF13472"/>
    </source>
</evidence>
<dbReference type="InterPro" id="IPR036514">
    <property type="entry name" value="SGNH_hydro_sf"/>
</dbReference>
<dbReference type="SUPFAM" id="SSF52266">
    <property type="entry name" value="SGNH hydrolase"/>
    <property type="match status" value="1"/>
</dbReference>
<organism evidence="2">
    <name type="scientific">Hirondellea gigas</name>
    <dbReference type="NCBI Taxonomy" id="1518452"/>
    <lineage>
        <taxon>Eukaryota</taxon>
        <taxon>Metazoa</taxon>
        <taxon>Ecdysozoa</taxon>
        <taxon>Arthropoda</taxon>
        <taxon>Crustacea</taxon>
        <taxon>Multicrustacea</taxon>
        <taxon>Malacostraca</taxon>
        <taxon>Eumalacostraca</taxon>
        <taxon>Peracarida</taxon>
        <taxon>Amphipoda</taxon>
        <taxon>Amphilochidea</taxon>
        <taxon>Lysianassida</taxon>
        <taxon>Lysianassidira</taxon>
        <taxon>Lysianassoidea</taxon>
        <taxon>Lysianassidae</taxon>
        <taxon>Hirondellea</taxon>
    </lineage>
</organism>
<dbReference type="PANTHER" id="PTHR14209">
    <property type="entry name" value="ISOAMYL ACETATE-HYDROLYZING ESTERASE 1"/>
    <property type="match status" value="1"/>
</dbReference>
<dbReference type="InterPro" id="IPR013830">
    <property type="entry name" value="SGNH_hydro"/>
</dbReference>
<accession>A0A6A7FZ15</accession>
<sequence length="308" mass="33581">MGALVLQKISGSHATSSSKVSFSPLPPTWLNTGKCSPIKVVLLAAMSVTVLYGCLSFGNVSLDTVNREAATNLWPRVMLFGDSITQRGFTTEGGWAAMLANSLQRRCDVISRGFSGYNTRHWLALAKLLPVSSLQGQVAVLWLGANDASTTKLQGVPLNQYRDNLKQLVAYIKGTLLIPEVILVTPPPANEAGMNTHMAVGRSGALTLQYAVACKQIAEELQLPVVDLHTAFLRQSDWQSLLVDGLHLSQRGSRLVHSLLLPVVKQRVARFMPHNMADDHRILPVLSGTYTGNMQEDIPNWIQGHPIN</sequence>
<dbReference type="Pfam" id="PF13472">
    <property type="entry name" value="Lipase_GDSL_2"/>
    <property type="match status" value="1"/>
</dbReference>
<dbReference type="PANTHER" id="PTHR14209:SF19">
    <property type="entry name" value="ISOAMYL ACETATE-HYDROLYZING ESTERASE 1 HOMOLOG"/>
    <property type="match status" value="1"/>
</dbReference>
<dbReference type="AlphaFoldDB" id="A0A6A7FZ15"/>
<dbReference type="EMBL" id="IACT01004675">
    <property type="protein sequence ID" value="LAC23857.1"/>
    <property type="molecule type" value="mRNA"/>
</dbReference>
<protein>
    <submittedName>
        <fullName evidence="2">Isoamyl acetate-hydrolyzing esterase 1 homolog</fullName>
    </submittedName>
</protein>
<dbReference type="InterPro" id="IPR045136">
    <property type="entry name" value="Iah1-like"/>
</dbReference>
<dbReference type="CDD" id="cd01838">
    <property type="entry name" value="Isoamyl_acetate_hydrolase_like"/>
    <property type="match status" value="1"/>
</dbReference>
<name>A0A6A7FZ15_9CRUS</name>
<feature type="domain" description="SGNH hydrolase-type esterase" evidence="1">
    <location>
        <begin position="79"/>
        <end position="255"/>
    </location>
</feature>
<reference evidence="2" key="1">
    <citation type="submission" date="2017-11" db="EMBL/GenBank/DDBJ databases">
        <title>The sensing device of the deep-sea amphipod.</title>
        <authorList>
            <person name="Kobayashi H."/>
            <person name="Nagahama T."/>
            <person name="Arai W."/>
            <person name="Sasagawa Y."/>
            <person name="Umeda M."/>
            <person name="Hayashi T."/>
            <person name="Nikaido I."/>
            <person name="Watanabe H."/>
            <person name="Oguri K."/>
            <person name="Kitazato H."/>
            <person name="Fujioka K."/>
            <person name="Kido Y."/>
            <person name="Takami H."/>
        </authorList>
    </citation>
    <scope>NUCLEOTIDE SEQUENCE</scope>
    <source>
        <tissue evidence="2">Whole body</tissue>
    </source>
</reference>
<evidence type="ECO:0000313" key="2">
    <source>
        <dbReference type="EMBL" id="LAC23857.1"/>
    </source>
</evidence>